<protein>
    <submittedName>
        <fullName evidence="7">ShlB/FhaC/HecB family hemolysin secretion/activation protein</fullName>
    </submittedName>
</protein>
<name>A0A971S1K4_9BACT</name>
<dbReference type="PANTHER" id="PTHR34597:SF1">
    <property type="entry name" value="HEME_HEMOPEXIN TRANSPORTER PROTEIN HUXB"/>
    <property type="match status" value="1"/>
</dbReference>
<keyword evidence="4" id="KW-0732">Signal</keyword>
<evidence type="ECO:0000256" key="2">
    <source>
        <dbReference type="ARBA" id="ARBA00022692"/>
    </source>
</evidence>
<evidence type="ECO:0000256" key="1">
    <source>
        <dbReference type="ARBA" id="ARBA00022452"/>
    </source>
</evidence>
<dbReference type="GO" id="GO:0008320">
    <property type="term" value="F:protein transmembrane transporter activity"/>
    <property type="evidence" value="ECO:0007669"/>
    <property type="project" value="TreeGrafter"/>
</dbReference>
<dbReference type="AlphaFoldDB" id="A0A971S1K4"/>
<evidence type="ECO:0000259" key="5">
    <source>
        <dbReference type="Pfam" id="PF03865"/>
    </source>
</evidence>
<gene>
    <name evidence="7" type="ORF">GXY80_09070</name>
</gene>
<evidence type="ECO:0000259" key="6">
    <source>
        <dbReference type="Pfam" id="PF08479"/>
    </source>
</evidence>
<dbReference type="EMBL" id="JAAYEE010000147">
    <property type="protein sequence ID" value="NLW35614.1"/>
    <property type="molecule type" value="Genomic_DNA"/>
</dbReference>
<keyword evidence="2" id="KW-0812">Transmembrane</keyword>
<keyword evidence="1" id="KW-1134">Transmembrane beta strand</keyword>
<dbReference type="InterPro" id="IPR013686">
    <property type="entry name" value="Polypept-transport_assoc_ShlB"/>
</dbReference>
<feature type="domain" description="Haemolysin activator HlyB C-terminal" evidence="5">
    <location>
        <begin position="216"/>
        <end position="519"/>
    </location>
</feature>
<feature type="domain" description="Polypeptide-transport-associated ShlB-type" evidence="6">
    <location>
        <begin position="79"/>
        <end position="152"/>
    </location>
</feature>
<comment type="caution">
    <text evidence="7">The sequence shown here is derived from an EMBL/GenBank/DDBJ whole genome shotgun (WGS) entry which is preliminary data.</text>
</comment>
<dbReference type="Pfam" id="PF03865">
    <property type="entry name" value="ShlB"/>
    <property type="match status" value="1"/>
</dbReference>
<dbReference type="Pfam" id="PF08479">
    <property type="entry name" value="POTRA_2"/>
    <property type="match status" value="1"/>
</dbReference>
<evidence type="ECO:0000256" key="3">
    <source>
        <dbReference type="ARBA" id="ARBA00023237"/>
    </source>
</evidence>
<dbReference type="Gene3D" id="3.10.20.310">
    <property type="entry name" value="membrane protein fhac"/>
    <property type="match status" value="1"/>
</dbReference>
<reference evidence="7" key="2">
    <citation type="submission" date="2020-01" db="EMBL/GenBank/DDBJ databases">
        <authorList>
            <person name="Campanaro S."/>
        </authorList>
    </citation>
    <scope>NUCLEOTIDE SEQUENCE</scope>
    <source>
        <strain evidence="7">AS06rmzACSIP_7</strain>
    </source>
</reference>
<reference evidence="7" key="1">
    <citation type="journal article" date="2020" name="Biotechnol. Biofuels">
        <title>New insights from the biogas microbiome by comprehensive genome-resolved metagenomics of nearly 1600 species originating from multiple anaerobic digesters.</title>
        <authorList>
            <person name="Campanaro S."/>
            <person name="Treu L."/>
            <person name="Rodriguez-R L.M."/>
            <person name="Kovalovszki A."/>
            <person name="Ziels R.M."/>
            <person name="Maus I."/>
            <person name="Zhu X."/>
            <person name="Kougias P.G."/>
            <person name="Basile A."/>
            <person name="Luo G."/>
            <person name="Schluter A."/>
            <person name="Konstantinidis K.T."/>
            <person name="Angelidaki I."/>
        </authorList>
    </citation>
    <scope>NUCLEOTIDE SEQUENCE</scope>
    <source>
        <strain evidence="7">AS06rmzACSIP_7</strain>
    </source>
</reference>
<sequence length="571" mass="61612">MQTLKKNLTATAARIFLLFALIITTSTAFAQVPDIGGAVKQAAPPPPETPAEKEAPAAPVIIEEREKPFSLPEGEKIFIKDFKLEGAGKAEEAELSALLVPYKGRELAMEEITKITNKLTLFCRDKGYLVAKAYVPKQDATDGILTIRIIMGTYGKFSLKNTSLVRDFLIQGVFDRAKQASPLVSRDGLERSMLLVRDMPGCTIPTVTIVPGAEPGTSDFVVNVDRSQRVNGYIMGDNQGSRYTGKNRVFGGIDINSPFGIGDKFSASAMTTNQNDGLQNIRLTYGFPLAYNGLRTEFAATRTTYSLGGIYSDLDATGQADVLECTISYPIKKSSNGIIDLSLNLAYKELQDDLSAVDSRNPRDAAVATLALQRTAYGSFFGRNLFTAISGSINMGTLDIRDETQKALNEAGANTGGTYSKLNLAFTGNLELTGKLSARASVKLQKVLTAHNVDSTEQLFISGMTGVKAYTESVSLDNGYVANAELRYALPTLLGIKHALGLFADNGWVYAQNGDYTTDDKTTISDVGLGYYMSFKRAFGSVQLAEPIGRSGNRNVKDPGTRVLVQVGVAF</sequence>
<keyword evidence="1" id="KW-0472">Membrane</keyword>
<dbReference type="Gene3D" id="2.40.160.50">
    <property type="entry name" value="membrane protein fhac: a member of the omp85/tpsb transporter family"/>
    <property type="match status" value="1"/>
</dbReference>
<dbReference type="GO" id="GO:0098046">
    <property type="term" value="C:type V protein secretion system complex"/>
    <property type="evidence" value="ECO:0007669"/>
    <property type="project" value="TreeGrafter"/>
</dbReference>
<dbReference type="PANTHER" id="PTHR34597">
    <property type="entry name" value="SLR1661 PROTEIN"/>
    <property type="match status" value="1"/>
</dbReference>
<feature type="signal peptide" evidence="4">
    <location>
        <begin position="1"/>
        <end position="30"/>
    </location>
</feature>
<dbReference type="InterPro" id="IPR051544">
    <property type="entry name" value="TPS_OM_transporter"/>
</dbReference>
<dbReference type="InterPro" id="IPR005565">
    <property type="entry name" value="Hemolysn_activator_HlyB_C"/>
</dbReference>
<evidence type="ECO:0000313" key="7">
    <source>
        <dbReference type="EMBL" id="NLW35614.1"/>
    </source>
</evidence>
<feature type="chain" id="PRO_5037937891" evidence="4">
    <location>
        <begin position="31"/>
        <end position="571"/>
    </location>
</feature>
<evidence type="ECO:0000256" key="4">
    <source>
        <dbReference type="SAM" id="SignalP"/>
    </source>
</evidence>
<dbReference type="Proteomes" id="UP000777265">
    <property type="component" value="Unassembled WGS sequence"/>
</dbReference>
<proteinExistence type="predicted"/>
<evidence type="ECO:0000313" key="8">
    <source>
        <dbReference type="Proteomes" id="UP000777265"/>
    </source>
</evidence>
<organism evidence="7 8">
    <name type="scientific">Syntrophorhabdus aromaticivorans</name>
    <dbReference type="NCBI Taxonomy" id="328301"/>
    <lineage>
        <taxon>Bacteria</taxon>
        <taxon>Pseudomonadati</taxon>
        <taxon>Thermodesulfobacteriota</taxon>
        <taxon>Syntrophorhabdia</taxon>
        <taxon>Syntrophorhabdales</taxon>
        <taxon>Syntrophorhabdaceae</taxon>
        <taxon>Syntrophorhabdus</taxon>
    </lineage>
</organism>
<accession>A0A971S1K4</accession>
<dbReference type="GO" id="GO:0046819">
    <property type="term" value="P:protein secretion by the type V secretion system"/>
    <property type="evidence" value="ECO:0007669"/>
    <property type="project" value="TreeGrafter"/>
</dbReference>
<keyword evidence="3" id="KW-0998">Cell outer membrane</keyword>